<accession>C1E864</accession>
<proteinExistence type="predicted"/>
<dbReference type="GeneID" id="8244127"/>
<sequence length="922" mass="97595">MTSRGARRLIGLASLTPPNAWLAAQQGAQRARSTIVGLVNLRGLGAARDFHTPVLAAGNLSLEVPAFCVWGANTAVGKTLVSAGLARSARRHGLPTFYLKPVQTGFPDDSDASFVAEKATGARGQGPGMSTMGHHAATAAGRAQGGTNLPLTDGGGPAGNFWAHTEYAWRRAVGPHVAVAEEGRFVSDRALLASVTNQLAQFADTVVGPNERSGGAGIAFVETAGGVCSPGPSGTPQCDLLRPMRMPAILVGDGNLGGISTTLASLDVLSMRGYDVVAVVVADGGAGLGNSDAIDRYASTYHGCPTFRLPRVPERRVVGGGATAGSGEEIFEWMDEGAKTFDALLGRLVRWHDARIAKLRGAADEAREILWWPFTQHDMVPRENVAVIDSRSGEDFGVYVEDAEGAGPGSVQLRFDGAASWWTQGVSKELQHRLVRAAAAAAGRWGHVMFPENAHEAALDAARGLLIGAGRSWATRVFYSDNGSTAMEVAVKMAIRAFYVRKGHVEAGSPSAIETADALPQVQVLALDGSYHGDTLGTMDMQAPSVFTGPLQTPWYKPRGLFMNPPTLQLRKGRWVVTQPRGGIRPEFEGESWGSDEATRGWETRAEAFDWATRDGSDLAKRYRFAVEKILDENAADPTAAPVAALVMECVLHGAGGMDLIDPLFQRTLILVCKERGLPVVLDEVFAGIWRLGAEGAWELLGDGCAPDISCYAKLLTGGLVPLAITASTEDVFDAFRGPTKTHALLHGHSYTAYPVGCAVAAEAMRIYRDPEANPNLIVEGAEPVGGSGFESGDRGGGLRIDRERPSGPVASSSDRKLRLRELWDETAVREISLLPNVAGVTAIGCVLAVEVDDGGGGGYSSGAAKEIVLKLRAHSIQARPLGNVLYVMCAPTTAPERCAQILQSVTRELRASAMDDDDDAW</sequence>
<evidence type="ECO:0000256" key="3">
    <source>
        <dbReference type="ARBA" id="ARBA00022679"/>
    </source>
</evidence>
<dbReference type="InterPro" id="IPR049704">
    <property type="entry name" value="Aminotrans_3_PPA_site"/>
</dbReference>
<evidence type="ECO:0000256" key="5">
    <source>
        <dbReference type="SAM" id="MobiDB-lite"/>
    </source>
</evidence>
<evidence type="ECO:0000256" key="1">
    <source>
        <dbReference type="ARBA" id="ARBA00004173"/>
    </source>
</evidence>
<keyword evidence="3" id="KW-0808">Transferase</keyword>
<dbReference type="GO" id="GO:0009102">
    <property type="term" value="P:biotin biosynthetic process"/>
    <property type="evidence" value="ECO:0007669"/>
    <property type="project" value="TreeGrafter"/>
</dbReference>
<dbReference type="RefSeq" id="XP_002503201.1">
    <property type="nucleotide sequence ID" value="XM_002503155.1"/>
</dbReference>
<evidence type="ECO:0000313" key="7">
    <source>
        <dbReference type="Proteomes" id="UP000002009"/>
    </source>
</evidence>
<dbReference type="GO" id="GO:0005739">
    <property type="term" value="C:mitochondrion"/>
    <property type="evidence" value="ECO:0007669"/>
    <property type="project" value="UniProtKB-SubCell"/>
</dbReference>
<keyword evidence="4" id="KW-0663">Pyridoxal phosphate</keyword>
<evidence type="ECO:0000256" key="2">
    <source>
        <dbReference type="ARBA" id="ARBA00022576"/>
    </source>
</evidence>
<dbReference type="InterPro" id="IPR005814">
    <property type="entry name" value="Aminotrans_3"/>
</dbReference>
<dbReference type="InterPro" id="IPR015422">
    <property type="entry name" value="PyrdxlP-dep_Trfase_small"/>
</dbReference>
<dbReference type="SUPFAM" id="SSF52540">
    <property type="entry name" value="P-loop containing nucleoside triphosphate hydrolases"/>
    <property type="match status" value="1"/>
</dbReference>
<dbReference type="PANTHER" id="PTHR42684">
    <property type="entry name" value="ADENOSYLMETHIONINE-8-AMINO-7-OXONONANOATE AMINOTRANSFERASE"/>
    <property type="match status" value="1"/>
</dbReference>
<organism evidence="6 7">
    <name type="scientific">Micromonas commoda (strain RCC299 / NOUM17 / CCMP2709)</name>
    <name type="common">Picoplanktonic green alga</name>
    <dbReference type="NCBI Taxonomy" id="296587"/>
    <lineage>
        <taxon>Eukaryota</taxon>
        <taxon>Viridiplantae</taxon>
        <taxon>Chlorophyta</taxon>
        <taxon>Mamiellophyceae</taxon>
        <taxon>Mamiellales</taxon>
        <taxon>Mamiellaceae</taxon>
        <taxon>Micromonas</taxon>
    </lineage>
</organism>
<dbReference type="Proteomes" id="UP000002009">
    <property type="component" value="Chromosome 6"/>
</dbReference>
<comment type="subcellular location">
    <subcellularLocation>
        <location evidence="1">Mitochondrion</location>
    </subcellularLocation>
</comment>
<dbReference type="GO" id="GO:0030170">
    <property type="term" value="F:pyridoxal phosphate binding"/>
    <property type="evidence" value="ECO:0007669"/>
    <property type="project" value="InterPro"/>
</dbReference>
<dbReference type="CDD" id="cd03109">
    <property type="entry name" value="DTBS"/>
    <property type="match status" value="1"/>
</dbReference>
<dbReference type="OMA" id="KGWASRA"/>
<dbReference type="EMBL" id="CP001327">
    <property type="protein sequence ID" value="ACO64459.1"/>
    <property type="molecule type" value="Genomic_DNA"/>
</dbReference>
<dbReference type="InterPro" id="IPR015424">
    <property type="entry name" value="PyrdxlP-dep_Trfase"/>
</dbReference>
<dbReference type="Pfam" id="PF00202">
    <property type="entry name" value="Aminotran_3"/>
    <property type="match status" value="2"/>
</dbReference>
<dbReference type="Gene3D" id="3.40.640.10">
    <property type="entry name" value="Type I PLP-dependent aspartate aminotransferase-like (Major domain)"/>
    <property type="match status" value="1"/>
</dbReference>
<dbReference type="eggNOG" id="KOG1401">
    <property type="taxonomic scope" value="Eukaryota"/>
</dbReference>
<dbReference type="InterPro" id="IPR015421">
    <property type="entry name" value="PyrdxlP-dep_Trfase_major"/>
</dbReference>
<dbReference type="InterPro" id="IPR027417">
    <property type="entry name" value="P-loop_NTPase"/>
</dbReference>
<dbReference type="AlphaFoldDB" id="C1E864"/>
<keyword evidence="2" id="KW-0032">Aminotransferase</keyword>
<dbReference type="KEGG" id="mis:MICPUN_59263"/>
<name>C1E864_MICCC</name>
<dbReference type="GO" id="GO:0004141">
    <property type="term" value="F:dethiobiotin synthase activity"/>
    <property type="evidence" value="ECO:0007669"/>
    <property type="project" value="TreeGrafter"/>
</dbReference>
<dbReference type="InParanoid" id="C1E864"/>
<dbReference type="PANTHER" id="PTHR42684:SF3">
    <property type="entry name" value="ADENOSYLMETHIONINE-8-AMINO-7-OXONONANOATE AMINOTRANSFERASE"/>
    <property type="match status" value="1"/>
</dbReference>
<dbReference type="Gene3D" id="3.40.50.300">
    <property type="entry name" value="P-loop containing nucleotide triphosphate hydrolases"/>
    <property type="match status" value="1"/>
</dbReference>
<dbReference type="FunCoup" id="C1E864">
    <property type="interactions" value="431"/>
</dbReference>
<keyword evidence="7" id="KW-1185">Reference proteome</keyword>
<protein>
    <submittedName>
        <fullName evidence="6">Uncharacterized protein</fullName>
    </submittedName>
</protein>
<dbReference type="PROSITE" id="PS00600">
    <property type="entry name" value="AA_TRANSFER_CLASS_3"/>
    <property type="match status" value="1"/>
</dbReference>
<dbReference type="Gene3D" id="3.90.1150.10">
    <property type="entry name" value="Aspartate Aminotransferase, domain 1"/>
    <property type="match status" value="1"/>
</dbReference>
<gene>
    <name evidence="6" type="ORF">MICPUN_59263</name>
</gene>
<reference evidence="6 7" key="1">
    <citation type="journal article" date="2009" name="Science">
        <title>Green evolution and dynamic adaptations revealed by genomes of the marine picoeukaryotes Micromonas.</title>
        <authorList>
            <person name="Worden A.Z."/>
            <person name="Lee J.H."/>
            <person name="Mock T."/>
            <person name="Rouze P."/>
            <person name="Simmons M.P."/>
            <person name="Aerts A.L."/>
            <person name="Allen A.E."/>
            <person name="Cuvelier M.L."/>
            <person name="Derelle E."/>
            <person name="Everett M.V."/>
            <person name="Foulon E."/>
            <person name="Grimwood J."/>
            <person name="Gundlach H."/>
            <person name="Henrissat B."/>
            <person name="Napoli C."/>
            <person name="McDonald S.M."/>
            <person name="Parker M.S."/>
            <person name="Rombauts S."/>
            <person name="Salamov A."/>
            <person name="Von Dassow P."/>
            <person name="Badger J.H."/>
            <person name="Coutinho P.M."/>
            <person name="Demir E."/>
            <person name="Dubchak I."/>
            <person name="Gentemann C."/>
            <person name="Eikrem W."/>
            <person name="Gready J.E."/>
            <person name="John U."/>
            <person name="Lanier W."/>
            <person name="Lindquist E.A."/>
            <person name="Lucas S."/>
            <person name="Mayer K.F."/>
            <person name="Moreau H."/>
            <person name="Not F."/>
            <person name="Otillar R."/>
            <person name="Panaud O."/>
            <person name="Pangilinan J."/>
            <person name="Paulsen I."/>
            <person name="Piegu B."/>
            <person name="Poliakov A."/>
            <person name="Robbens S."/>
            <person name="Schmutz J."/>
            <person name="Toulza E."/>
            <person name="Wyss T."/>
            <person name="Zelensky A."/>
            <person name="Zhou K."/>
            <person name="Armbrust E.V."/>
            <person name="Bhattacharya D."/>
            <person name="Goodenough U.W."/>
            <person name="Van de Peer Y."/>
            <person name="Grigoriev I.V."/>
        </authorList>
    </citation>
    <scope>NUCLEOTIDE SEQUENCE [LARGE SCALE GENOMIC DNA]</scope>
    <source>
        <strain evidence="7">RCC299 / NOUM17</strain>
    </source>
</reference>
<evidence type="ECO:0000313" key="6">
    <source>
        <dbReference type="EMBL" id="ACO64459.1"/>
    </source>
</evidence>
<dbReference type="SUPFAM" id="SSF53383">
    <property type="entry name" value="PLP-dependent transferases"/>
    <property type="match status" value="1"/>
</dbReference>
<dbReference type="STRING" id="296587.C1E864"/>
<feature type="region of interest" description="Disordered" evidence="5">
    <location>
        <begin position="788"/>
        <end position="814"/>
    </location>
</feature>
<feature type="compositionally biased region" description="Gly residues" evidence="5">
    <location>
        <begin position="788"/>
        <end position="799"/>
    </location>
</feature>
<evidence type="ECO:0000256" key="4">
    <source>
        <dbReference type="ARBA" id="ARBA00022898"/>
    </source>
</evidence>
<dbReference type="OrthoDB" id="425114at2759"/>
<dbReference type="GO" id="GO:0004015">
    <property type="term" value="F:adenosylmethionine-8-amino-7-oxononanoate transaminase activity"/>
    <property type="evidence" value="ECO:0007669"/>
    <property type="project" value="TreeGrafter"/>
</dbReference>